<organism evidence="1 2">
    <name type="scientific">Stutzerimonas chloritidismutans</name>
    <name type="common">Pseudomonas chloritidismutans</name>
    <dbReference type="NCBI Taxonomy" id="203192"/>
    <lineage>
        <taxon>Bacteria</taxon>
        <taxon>Pseudomonadati</taxon>
        <taxon>Pseudomonadota</taxon>
        <taxon>Gammaproteobacteria</taxon>
        <taxon>Pseudomonadales</taxon>
        <taxon>Pseudomonadaceae</taxon>
        <taxon>Stutzerimonas</taxon>
    </lineage>
</organism>
<dbReference type="EMBL" id="JBCFXD010000005">
    <property type="protein sequence ID" value="MEL7559318.1"/>
    <property type="molecule type" value="Genomic_DNA"/>
</dbReference>
<protein>
    <recommendedName>
        <fullName evidence="3">Histidine kinase</fullName>
    </recommendedName>
</protein>
<reference evidence="1 2" key="1">
    <citation type="submission" date="2024-04" db="EMBL/GenBank/DDBJ databases">
        <title>Draft Genome Sequence of Isolates Cultured from Underwater Hawaii Seamounts in the North Pacific Ocean.</title>
        <authorList>
            <person name="Sharma I."/>
            <person name="Darden B."/>
            <person name="Creggett J."/>
            <person name="Taylor S."/>
            <person name="Grant M.P."/>
            <person name="Scott J."/>
            <person name="Attles S."/>
            <person name="Walker S."/>
            <person name="Johnson G."/>
            <person name="St. Cloud C."/>
        </authorList>
    </citation>
    <scope>NUCLEOTIDE SEQUENCE [LARGE SCALE GENOMIC DNA]</scope>
    <source>
        <strain evidence="1 2">03GJ23</strain>
    </source>
</reference>
<accession>A0ABU9M7G7</accession>
<comment type="caution">
    <text evidence="1">The sequence shown here is derived from an EMBL/GenBank/DDBJ whole genome shotgun (WGS) entry which is preliminary data.</text>
</comment>
<evidence type="ECO:0000313" key="1">
    <source>
        <dbReference type="EMBL" id="MEL7559318.1"/>
    </source>
</evidence>
<keyword evidence="2" id="KW-1185">Reference proteome</keyword>
<dbReference type="Proteomes" id="UP001467669">
    <property type="component" value="Unassembled WGS sequence"/>
</dbReference>
<proteinExistence type="predicted"/>
<dbReference type="InterPro" id="IPR010008">
    <property type="entry name" value="Vibrio_Phage_CTX_RstB"/>
</dbReference>
<gene>
    <name evidence="1" type="ORF">AAGW23_10775</name>
</gene>
<name>A0ABU9M7G7_STUCH</name>
<evidence type="ECO:0008006" key="3">
    <source>
        <dbReference type="Google" id="ProtNLM"/>
    </source>
</evidence>
<sequence length="104" mass="11470">MPYVYLGCTRDAGTSKKTGNAYDISVVHFAQDASQSTRPDRKKSFGLEPQNLPIAPEAMDEFRDIKPLTAVNFDFEPDPRNMQRNRICGVKPVAPKLAQASGAN</sequence>
<dbReference type="RefSeq" id="WP_342406472.1">
    <property type="nucleotide sequence ID" value="NZ_JBCFXD010000005.1"/>
</dbReference>
<evidence type="ECO:0000313" key="2">
    <source>
        <dbReference type="Proteomes" id="UP001467669"/>
    </source>
</evidence>
<dbReference type="Pfam" id="PF07459">
    <property type="entry name" value="CTX_RstB"/>
    <property type="match status" value="1"/>
</dbReference>